<dbReference type="SUPFAM" id="SSF47413">
    <property type="entry name" value="lambda repressor-like DNA-binding domains"/>
    <property type="match status" value="1"/>
</dbReference>
<dbReference type="Pfam" id="PF12844">
    <property type="entry name" value="HTH_19"/>
    <property type="match status" value="1"/>
</dbReference>
<accession>A0A4Y9FYC5</accession>
<feature type="domain" description="HTH cro/C1-type" evidence="1">
    <location>
        <begin position="35"/>
        <end position="89"/>
    </location>
</feature>
<protein>
    <submittedName>
        <fullName evidence="2">XRE family transcriptional regulator</fullName>
    </submittedName>
</protein>
<dbReference type="PROSITE" id="PS50943">
    <property type="entry name" value="HTH_CROC1"/>
    <property type="match status" value="1"/>
</dbReference>
<dbReference type="GO" id="GO:0003677">
    <property type="term" value="F:DNA binding"/>
    <property type="evidence" value="ECO:0007669"/>
    <property type="project" value="InterPro"/>
</dbReference>
<dbReference type="EMBL" id="SPQB01000011">
    <property type="protein sequence ID" value="TFU33256.1"/>
    <property type="molecule type" value="Genomic_DNA"/>
</dbReference>
<name>A0A4Y9FYC5_9MICO</name>
<evidence type="ECO:0000313" key="2">
    <source>
        <dbReference type="EMBL" id="TFU33256.1"/>
    </source>
</evidence>
<evidence type="ECO:0000313" key="3">
    <source>
        <dbReference type="Proteomes" id="UP000298358"/>
    </source>
</evidence>
<dbReference type="SMART" id="SM00530">
    <property type="entry name" value="HTH_XRE"/>
    <property type="match status" value="1"/>
</dbReference>
<dbReference type="Proteomes" id="UP000298358">
    <property type="component" value="Unassembled WGS sequence"/>
</dbReference>
<sequence length="118" mass="12567">MYPVTFTLARPTGHIQADSVPRVPSPAAAVIGENIRGARAARNWTQDELAAATGIDSSNIRAYETGRSLTNLHSLIRLSEALGADPGTLLEGVTSEMFLTRADDARRRVHRGRAGSAA</sequence>
<dbReference type="CDD" id="cd00093">
    <property type="entry name" value="HTH_XRE"/>
    <property type="match status" value="1"/>
</dbReference>
<dbReference type="InterPro" id="IPR001387">
    <property type="entry name" value="Cro/C1-type_HTH"/>
</dbReference>
<evidence type="ECO:0000259" key="1">
    <source>
        <dbReference type="PROSITE" id="PS50943"/>
    </source>
</evidence>
<gene>
    <name evidence="2" type="ORF">E4U02_06595</name>
</gene>
<dbReference type="Gene3D" id="1.10.260.40">
    <property type="entry name" value="lambda repressor-like DNA-binding domains"/>
    <property type="match status" value="1"/>
</dbReference>
<keyword evidence="3" id="KW-1185">Reference proteome</keyword>
<reference evidence="2 3" key="1">
    <citation type="submission" date="2019-03" db="EMBL/GenBank/DDBJ databases">
        <title>Diversity of the mouse oral microbiome.</title>
        <authorList>
            <person name="Joseph S."/>
            <person name="Aduse-Opoku J."/>
            <person name="Curtis M."/>
            <person name="Wade W."/>
            <person name="Hashim A."/>
        </authorList>
    </citation>
    <scope>NUCLEOTIDE SEQUENCE [LARGE SCALE GENOMIC DNA]</scope>
    <source>
        <strain evidence="2 3">P1012</strain>
    </source>
</reference>
<comment type="caution">
    <text evidence="2">The sequence shown here is derived from an EMBL/GenBank/DDBJ whole genome shotgun (WGS) entry which is preliminary data.</text>
</comment>
<dbReference type="InterPro" id="IPR010982">
    <property type="entry name" value="Lambda_DNA-bd_dom_sf"/>
</dbReference>
<organism evidence="2 3">
    <name type="scientific">Microbacterium paludicola</name>
    <dbReference type="NCBI Taxonomy" id="300019"/>
    <lineage>
        <taxon>Bacteria</taxon>
        <taxon>Bacillati</taxon>
        <taxon>Actinomycetota</taxon>
        <taxon>Actinomycetes</taxon>
        <taxon>Micrococcales</taxon>
        <taxon>Microbacteriaceae</taxon>
        <taxon>Microbacterium</taxon>
    </lineage>
</organism>
<dbReference type="AlphaFoldDB" id="A0A4Y9FYC5"/>
<dbReference type="OrthoDB" id="9814553at2"/>
<proteinExistence type="predicted"/>